<sequence>LGGGALEDSLPALHGLRVLSWGRDDEVVIPPQAMRAVLAAARRLGGVVVVDLPRRVDEGVAEALAQLDLGLLVVPGELRAVAAARRVAATAGMVLDDLRVVPR</sequence>
<reference evidence="1" key="1">
    <citation type="submission" date="2020-01" db="EMBL/GenBank/DDBJ databases">
        <title>Insect and environment-associated Actinomycetes.</title>
        <authorList>
            <person name="Currrie C."/>
            <person name="Chevrette M."/>
            <person name="Carlson C."/>
            <person name="Stubbendieck R."/>
            <person name="Wendt-Pienkowski E."/>
        </authorList>
    </citation>
    <scope>NUCLEOTIDE SEQUENCE</scope>
    <source>
        <strain evidence="1">SID7499</strain>
    </source>
</reference>
<dbReference type="EMBL" id="JAAGMN010002919">
    <property type="protein sequence ID" value="NEE10303.1"/>
    <property type="molecule type" value="Genomic_DNA"/>
</dbReference>
<dbReference type="Gene3D" id="3.40.50.300">
    <property type="entry name" value="P-loop containing nucleotide triphosphate hydrolases"/>
    <property type="match status" value="1"/>
</dbReference>
<gene>
    <name evidence="1" type="ORF">G3M58_28115</name>
</gene>
<dbReference type="AlphaFoldDB" id="A0A6G3WY11"/>
<protein>
    <submittedName>
        <fullName evidence="1">Septum formation initiator</fullName>
    </submittedName>
</protein>
<feature type="non-terminal residue" evidence="1">
    <location>
        <position position="1"/>
    </location>
</feature>
<name>A0A6G3WY11_9ACTN</name>
<dbReference type="InterPro" id="IPR027417">
    <property type="entry name" value="P-loop_NTPase"/>
</dbReference>
<comment type="caution">
    <text evidence="1">The sequence shown here is derived from an EMBL/GenBank/DDBJ whole genome shotgun (WGS) entry which is preliminary data.</text>
</comment>
<evidence type="ECO:0000313" key="1">
    <source>
        <dbReference type="EMBL" id="NEE10303.1"/>
    </source>
</evidence>
<accession>A0A6G3WY11</accession>
<proteinExistence type="predicted"/>
<feature type="non-terminal residue" evidence="1">
    <location>
        <position position="103"/>
    </location>
</feature>
<organism evidence="1">
    <name type="scientific">Streptomyces sp. SID7499</name>
    <dbReference type="NCBI Taxonomy" id="2706086"/>
    <lineage>
        <taxon>Bacteria</taxon>
        <taxon>Bacillati</taxon>
        <taxon>Actinomycetota</taxon>
        <taxon>Actinomycetes</taxon>
        <taxon>Kitasatosporales</taxon>
        <taxon>Streptomycetaceae</taxon>
        <taxon>Streptomyces</taxon>
    </lineage>
</organism>